<dbReference type="CDD" id="cd06261">
    <property type="entry name" value="TM_PBP2"/>
    <property type="match status" value="1"/>
</dbReference>
<dbReference type="PANTHER" id="PTHR30614">
    <property type="entry name" value="MEMBRANE COMPONENT OF AMINO ACID ABC TRANSPORTER"/>
    <property type="match status" value="1"/>
</dbReference>
<dbReference type="PATRIC" id="fig|264451.4.peg.3678"/>
<dbReference type="EMBL" id="LJQA01000671">
    <property type="protein sequence ID" value="KPW88826.1"/>
    <property type="molecule type" value="Genomic_DNA"/>
</dbReference>
<comment type="subcellular location">
    <subcellularLocation>
        <location evidence="1">Cell inner membrane</location>
        <topology evidence="1">Multi-pass membrane protein</topology>
    </subcellularLocation>
    <subcellularLocation>
        <location evidence="9">Cell membrane</location>
        <topology evidence="9">Multi-pass membrane protein</topology>
    </subcellularLocation>
</comment>
<dbReference type="Gene3D" id="1.10.3720.10">
    <property type="entry name" value="MetI-like"/>
    <property type="match status" value="1"/>
</dbReference>
<evidence type="ECO:0000256" key="2">
    <source>
        <dbReference type="ARBA" id="ARBA00010072"/>
    </source>
</evidence>
<dbReference type="GO" id="GO:0006865">
    <property type="term" value="P:amino acid transport"/>
    <property type="evidence" value="ECO:0007669"/>
    <property type="project" value="UniProtKB-KW"/>
</dbReference>
<keyword evidence="5 9" id="KW-0812">Transmembrane</keyword>
<evidence type="ECO:0000256" key="5">
    <source>
        <dbReference type="ARBA" id="ARBA00022692"/>
    </source>
</evidence>
<comment type="caution">
    <text evidence="10">The sequence shown here is derived from an EMBL/GenBank/DDBJ whole genome shotgun (WGS) entry which is preliminary data.</text>
</comment>
<gene>
    <name evidence="10" type="ORF">ALO50_02665</name>
</gene>
<dbReference type="RefSeq" id="WP_044343960.1">
    <property type="nucleotide sequence ID" value="NZ_LIIG01000001.1"/>
</dbReference>
<accession>A0A0P9MBL3</accession>
<dbReference type="InterPro" id="IPR043429">
    <property type="entry name" value="ArtM/GltK/GlnP/TcyL/YhdX-like"/>
</dbReference>
<evidence type="ECO:0000313" key="10">
    <source>
        <dbReference type="EMBL" id="KPW88826.1"/>
    </source>
</evidence>
<evidence type="ECO:0000256" key="4">
    <source>
        <dbReference type="ARBA" id="ARBA00022475"/>
    </source>
</evidence>
<keyword evidence="4" id="KW-1003">Cell membrane</keyword>
<dbReference type="GO" id="GO:0022857">
    <property type="term" value="F:transmembrane transporter activity"/>
    <property type="evidence" value="ECO:0007669"/>
    <property type="project" value="InterPro"/>
</dbReference>
<comment type="similarity">
    <text evidence="2">Belongs to the binding-protein-dependent transport system permease family. HisMQ subfamily.</text>
</comment>
<keyword evidence="6" id="KW-0029">Amino-acid transport</keyword>
<protein>
    <submittedName>
        <fullName evidence="10">Amino acid ABC transporter permease</fullName>
    </submittedName>
</protein>
<dbReference type="InterPro" id="IPR010065">
    <property type="entry name" value="AA_ABC_transptr_permease_3TM"/>
</dbReference>
<dbReference type="InterPro" id="IPR000515">
    <property type="entry name" value="MetI-like"/>
</dbReference>
<feature type="transmembrane region" description="Helical" evidence="9">
    <location>
        <begin position="74"/>
        <end position="98"/>
    </location>
</feature>
<evidence type="ECO:0000256" key="3">
    <source>
        <dbReference type="ARBA" id="ARBA00022448"/>
    </source>
</evidence>
<reference evidence="10 11" key="1">
    <citation type="submission" date="2015-09" db="EMBL/GenBank/DDBJ databases">
        <title>Genome announcement of multiple Pseudomonas syringae strains.</title>
        <authorList>
            <person name="Thakur S."/>
            <person name="Wang P.W."/>
            <person name="Gong Y."/>
            <person name="Weir B.S."/>
            <person name="Guttman D.S."/>
        </authorList>
    </citation>
    <scope>NUCLEOTIDE SEQUENCE [LARGE SCALE GENOMIC DNA]</scope>
    <source>
        <strain evidence="10 11">ICMP17524</strain>
    </source>
</reference>
<feature type="transmembrane region" description="Helical" evidence="9">
    <location>
        <begin position="137"/>
        <end position="157"/>
    </location>
</feature>
<feature type="transmembrane region" description="Helical" evidence="9">
    <location>
        <begin position="105"/>
        <end position="131"/>
    </location>
</feature>
<evidence type="ECO:0000313" key="11">
    <source>
        <dbReference type="Proteomes" id="UP000050356"/>
    </source>
</evidence>
<evidence type="ECO:0000256" key="8">
    <source>
        <dbReference type="ARBA" id="ARBA00023136"/>
    </source>
</evidence>
<proteinExistence type="inferred from homology"/>
<evidence type="ECO:0000256" key="6">
    <source>
        <dbReference type="ARBA" id="ARBA00022970"/>
    </source>
</evidence>
<dbReference type="NCBIfam" id="TIGR01726">
    <property type="entry name" value="HEQRo_perm_3TM"/>
    <property type="match status" value="1"/>
</dbReference>
<feature type="transmembrane region" description="Helical" evidence="9">
    <location>
        <begin position="29"/>
        <end position="54"/>
    </location>
</feature>
<dbReference type="Proteomes" id="UP000050356">
    <property type="component" value="Unassembled WGS sequence"/>
</dbReference>
<feature type="transmembrane region" description="Helical" evidence="9">
    <location>
        <begin position="240"/>
        <end position="261"/>
    </location>
</feature>
<dbReference type="PANTHER" id="PTHR30614:SF0">
    <property type="entry name" value="L-CYSTINE TRANSPORT SYSTEM PERMEASE PROTEIN TCYL"/>
    <property type="match status" value="1"/>
</dbReference>
<feature type="transmembrane region" description="Helical" evidence="9">
    <location>
        <begin position="216"/>
        <end position="234"/>
    </location>
</feature>
<keyword evidence="8 9" id="KW-0472">Membrane</keyword>
<name>A0A0P9MBL3_PSESX</name>
<keyword evidence="3 9" id="KW-0813">Transport</keyword>
<sequence>MTSFQPQRPPEQAEHSLLKRVFGFRTRLYLTWLVMFVLFAGFFLSFDLKLSIILDKLPNLIGLHLAPNGFLQGAALTLFVSVCSIVVSVAFGFVTALARLSSSAVAFGIASFYASFFRGTPLLIQILLIYLGLPQLGIVPGAITAGVIALSLNYGAYLSEIFRAGIIGVSAGQREAALALALRPAQIFWRVTLPQAMRTIIPPTTNQFISMLKDSSLISVMGVWEVMFLAQSYGRSSYRYIEMLTTAAVLYWIMSIGLELLQSRLERHYGKAYQARK</sequence>
<evidence type="ECO:0000256" key="1">
    <source>
        <dbReference type="ARBA" id="ARBA00004429"/>
    </source>
</evidence>
<dbReference type="PROSITE" id="PS50928">
    <property type="entry name" value="ABC_TM1"/>
    <property type="match status" value="1"/>
</dbReference>
<keyword evidence="7 9" id="KW-1133">Transmembrane helix</keyword>
<dbReference type="AlphaFoldDB" id="A0A0P9MBL3"/>
<evidence type="ECO:0000256" key="9">
    <source>
        <dbReference type="RuleBase" id="RU363032"/>
    </source>
</evidence>
<organism evidence="10 11">
    <name type="scientific">Pseudomonas syringae pv. cerasicola</name>
    <dbReference type="NCBI Taxonomy" id="264451"/>
    <lineage>
        <taxon>Bacteria</taxon>
        <taxon>Pseudomonadati</taxon>
        <taxon>Pseudomonadota</taxon>
        <taxon>Gammaproteobacteria</taxon>
        <taxon>Pseudomonadales</taxon>
        <taxon>Pseudomonadaceae</taxon>
        <taxon>Pseudomonas</taxon>
        <taxon>Pseudomonas syringae</taxon>
    </lineage>
</organism>
<dbReference type="GO" id="GO:0043190">
    <property type="term" value="C:ATP-binding cassette (ABC) transporter complex"/>
    <property type="evidence" value="ECO:0007669"/>
    <property type="project" value="InterPro"/>
</dbReference>
<dbReference type="InterPro" id="IPR035906">
    <property type="entry name" value="MetI-like_sf"/>
</dbReference>
<dbReference type="Pfam" id="PF00528">
    <property type="entry name" value="BPD_transp_1"/>
    <property type="match status" value="1"/>
</dbReference>
<evidence type="ECO:0000256" key="7">
    <source>
        <dbReference type="ARBA" id="ARBA00022989"/>
    </source>
</evidence>
<dbReference type="SUPFAM" id="SSF161098">
    <property type="entry name" value="MetI-like"/>
    <property type="match status" value="1"/>
</dbReference>